<protein>
    <submittedName>
        <fullName evidence="1">Uncharacterized protein</fullName>
    </submittedName>
</protein>
<proteinExistence type="predicted"/>
<dbReference type="KEGG" id="pgb:H744_1c0234"/>
<accession>A0A0C5WQR0</accession>
<dbReference type="EMBL" id="CP005973">
    <property type="protein sequence ID" value="AJR05260.1"/>
    <property type="molecule type" value="Genomic_DNA"/>
</dbReference>
<evidence type="ECO:0000313" key="2">
    <source>
        <dbReference type="Proteomes" id="UP000032303"/>
    </source>
</evidence>
<gene>
    <name evidence="1" type="ORF">H744_1c0234</name>
</gene>
<sequence length="60" mass="6568">MVIGSCEEWSKRLSFCLFLTKLDRGGAFSTLGDGVFVAKDFAFMKALKAHIAVLNDGIKL</sequence>
<name>A0A0C5WQR0_9GAMM</name>
<dbReference type="Proteomes" id="UP000032303">
    <property type="component" value="Chromosome 1"/>
</dbReference>
<keyword evidence="2" id="KW-1185">Reference proteome</keyword>
<dbReference type="AlphaFoldDB" id="A0A0C5WQR0"/>
<evidence type="ECO:0000313" key="1">
    <source>
        <dbReference type="EMBL" id="AJR05260.1"/>
    </source>
</evidence>
<organism evidence="1 2">
    <name type="scientific">Photobacterium gaetbulicola Gung47</name>
    <dbReference type="NCBI Taxonomy" id="658445"/>
    <lineage>
        <taxon>Bacteria</taxon>
        <taxon>Pseudomonadati</taxon>
        <taxon>Pseudomonadota</taxon>
        <taxon>Gammaproteobacteria</taxon>
        <taxon>Vibrionales</taxon>
        <taxon>Vibrionaceae</taxon>
        <taxon>Photobacterium</taxon>
    </lineage>
</organism>
<dbReference type="HOGENOM" id="CLU_2937634_0_0_6"/>
<dbReference type="PATRIC" id="fig|658445.3.peg.258"/>
<reference evidence="1 2" key="1">
    <citation type="submission" date="2013-05" db="EMBL/GenBank/DDBJ databases">
        <title>Complete genome sequence of the lipase-producing bacterium Photobacterium gaetbulicola Gung47.</title>
        <authorList>
            <person name="Kim Y.-O."/>
        </authorList>
    </citation>
    <scope>NUCLEOTIDE SEQUENCE [LARGE SCALE GENOMIC DNA]</scope>
    <source>
        <strain evidence="1 2">Gung47</strain>
    </source>
</reference>